<dbReference type="OrthoDB" id="5793629at2759"/>
<protein>
    <recommendedName>
        <fullName evidence="3">MSP domain-containing protein</fullName>
    </recommendedName>
</protein>
<dbReference type="AlphaFoldDB" id="A0A2A2KCV1"/>
<accession>A0A2A2KCV1</accession>
<dbReference type="Proteomes" id="UP000218231">
    <property type="component" value="Unassembled WGS sequence"/>
</dbReference>
<name>A0A2A2KCV1_9BILA</name>
<evidence type="ECO:0008006" key="3">
    <source>
        <dbReference type="Google" id="ProtNLM"/>
    </source>
</evidence>
<evidence type="ECO:0000313" key="2">
    <source>
        <dbReference type="Proteomes" id="UP000218231"/>
    </source>
</evidence>
<evidence type="ECO:0000313" key="1">
    <source>
        <dbReference type="EMBL" id="PAV71692.1"/>
    </source>
</evidence>
<proteinExistence type="predicted"/>
<gene>
    <name evidence="1" type="ORF">WR25_27056</name>
</gene>
<organism evidence="1 2">
    <name type="scientific">Diploscapter pachys</name>
    <dbReference type="NCBI Taxonomy" id="2018661"/>
    <lineage>
        <taxon>Eukaryota</taxon>
        <taxon>Metazoa</taxon>
        <taxon>Ecdysozoa</taxon>
        <taxon>Nematoda</taxon>
        <taxon>Chromadorea</taxon>
        <taxon>Rhabditida</taxon>
        <taxon>Rhabditina</taxon>
        <taxon>Rhabditomorpha</taxon>
        <taxon>Rhabditoidea</taxon>
        <taxon>Rhabditidae</taxon>
        <taxon>Diploscapter</taxon>
    </lineage>
</organism>
<dbReference type="EMBL" id="LIAE01008949">
    <property type="protein sequence ID" value="PAV71692.1"/>
    <property type="molecule type" value="Genomic_DNA"/>
</dbReference>
<dbReference type="SUPFAM" id="SSF49354">
    <property type="entry name" value="PapD-like"/>
    <property type="match status" value="1"/>
</dbReference>
<sequence>MAFIGAIKVDPPTCPITAAGGVSKHTITNMSDVRINGPPKQDKLVFQYAFAEPDVADAATVFANGLPPIELAGETHMKLSAAE</sequence>
<dbReference type="STRING" id="2018661.A0A2A2KCV1"/>
<reference evidence="1 2" key="1">
    <citation type="journal article" date="2017" name="Curr. Biol.">
        <title>Genome architecture and evolution of a unichromosomal asexual nematode.</title>
        <authorList>
            <person name="Fradin H."/>
            <person name="Zegar C."/>
            <person name="Gutwein M."/>
            <person name="Lucas J."/>
            <person name="Kovtun M."/>
            <person name="Corcoran D."/>
            <person name="Baugh L.R."/>
            <person name="Kiontke K."/>
            <person name="Gunsalus K."/>
            <person name="Fitch D.H."/>
            <person name="Piano F."/>
        </authorList>
    </citation>
    <scope>NUCLEOTIDE SEQUENCE [LARGE SCALE GENOMIC DNA]</scope>
    <source>
        <strain evidence="1">PF1309</strain>
    </source>
</reference>
<dbReference type="InterPro" id="IPR008962">
    <property type="entry name" value="PapD-like_sf"/>
</dbReference>
<comment type="caution">
    <text evidence="1">The sequence shown here is derived from an EMBL/GenBank/DDBJ whole genome shotgun (WGS) entry which is preliminary data.</text>
</comment>
<keyword evidence="2" id="KW-1185">Reference proteome</keyword>